<feature type="chain" id="PRO_5029698074" description="SnoaL-like domain-containing protein" evidence="1">
    <location>
        <begin position="20"/>
        <end position="164"/>
    </location>
</feature>
<dbReference type="InterPro" id="IPR037401">
    <property type="entry name" value="SnoaL-like"/>
</dbReference>
<protein>
    <recommendedName>
        <fullName evidence="2">SnoaL-like domain-containing protein</fullName>
    </recommendedName>
</protein>
<sequence length="164" mass="18333">MKKLIFLGCAALLFNIANGQNQPSASKNEQTAIRQVIMDSKAAFDKRELNTFYNYFIKSPALYYQVYETSGQLILAHGWDAMTHMVSGYVKAHPEPSKAKYAQLDPRVQVNGSTAWVSANGEMDMGGEKTNSREFFVLEKQGGQWKISAIIVQDYAKGKLITVK</sequence>
<dbReference type="RefSeq" id="WP_157582581.1">
    <property type="nucleotide sequence ID" value="NZ_WPIN01000001.1"/>
</dbReference>
<reference evidence="3 4" key="1">
    <citation type="submission" date="2019-12" db="EMBL/GenBank/DDBJ databases">
        <title>Spirosoma sp. HMF4905 genome sequencing and assembly.</title>
        <authorList>
            <person name="Kang H."/>
            <person name="Cha I."/>
            <person name="Kim H."/>
            <person name="Joh K."/>
        </authorList>
    </citation>
    <scope>NUCLEOTIDE SEQUENCE [LARGE SCALE GENOMIC DNA]</scope>
    <source>
        <strain evidence="3 4">HMF4905</strain>
    </source>
</reference>
<feature type="signal peptide" evidence="1">
    <location>
        <begin position="1"/>
        <end position="19"/>
    </location>
</feature>
<dbReference type="Gene3D" id="3.10.450.50">
    <property type="match status" value="1"/>
</dbReference>
<organism evidence="3 4">
    <name type="scientific">Spirosoma arboris</name>
    <dbReference type="NCBI Taxonomy" id="2682092"/>
    <lineage>
        <taxon>Bacteria</taxon>
        <taxon>Pseudomonadati</taxon>
        <taxon>Bacteroidota</taxon>
        <taxon>Cytophagia</taxon>
        <taxon>Cytophagales</taxon>
        <taxon>Cytophagaceae</taxon>
        <taxon>Spirosoma</taxon>
    </lineage>
</organism>
<keyword evidence="1" id="KW-0732">Signal</keyword>
<dbReference type="AlphaFoldDB" id="A0A7K1S4G0"/>
<gene>
    <name evidence="3" type="ORF">GO755_00335</name>
</gene>
<dbReference type="Proteomes" id="UP000436006">
    <property type="component" value="Unassembled WGS sequence"/>
</dbReference>
<dbReference type="Pfam" id="PF13474">
    <property type="entry name" value="SnoaL_3"/>
    <property type="match status" value="1"/>
</dbReference>
<dbReference type="InterPro" id="IPR032710">
    <property type="entry name" value="NTF2-like_dom_sf"/>
</dbReference>
<dbReference type="SUPFAM" id="SSF54427">
    <property type="entry name" value="NTF2-like"/>
    <property type="match status" value="1"/>
</dbReference>
<proteinExistence type="predicted"/>
<evidence type="ECO:0000259" key="2">
    <source>
        <dbReference type="Pfam" id="PF13474"/>
    </source>
</evidence>
<dbReference type="EMBL" id="WPIN01000001">
    <property type="protein sequence ID" value="MVM28458.1"/>
    <property type="molecule type" value="Genomic_DNA"/>
</dbReference>
<comment type="caution">
    <text evidence="3">The sequence shown here is derived from an EMBL/GenBank/DDBJ whole genome shotgun (WGS) entry which is preliminary data.</text>
</comment>
<evidence type="ECO:0000256" key="1">
    <source>
        <dbReference type="SAM" id="SignalP"/>
    </source>
</evidence>
<name>A0A7K1S4G0_9BACT</name>
<accession>A0A7K1S4G0</accession>
<keyword evidence="4" id="KW-1185">Reference proteome</keyword>
<evidence type="ECO:0000313" key="4">
    <source>
        <dbReference type="Proteomes" id="UP000436006"/>
    </source>
</evidence>
<feature type="domain" description="SnoaL-like" evidence="2">
    <location>
        <begin position="74"/>
        <end position="148"/>
    </location>
</feature>
<evidence type="ECO:0000313" key="3">
    <source>
        <dbReference type="EMBL" id="MVM28458.1"/>
    </source>
</evidence>